<comment type="caution">
    <text evidence="3">The sequence shown here is derived from an EMBL/GenBank/DDBJ whole genome shotgun (WGS) entry which is preliminary data.</text>
</comment>
<feature type="region of interest" description="Disordered" evidence="1">
    <location>
        <begin position="127"/>
        <end position="155"/>
    </location>
</feature>
<dbReference type="Gene3D" id="2.60.40.2440">
    <property type="entry name" value="Carbohydrate binding type-21 domain"/>
    <property type="match status" value="1"/>
</dbReference>
<dbReference type="EMBL" id="SUNJ01010117">
    <property type="protein sequence ID" value="TPP59897.1"/>
    <property type="molecule type" value="Genomic_DNA"/>
</dbReference>
<name>A0A504YPQ0_FASGI</name>
<protein>
    <recommendedName>
        <fullName evidence="2">CBM21 domain-containing protein</fullName>
    </recommendedName>
</protein>
<keyword evidence="4" id="KW-1185">Reference proteome</keyword>
<dbReference type="InterPro" id="IPR005036">
    <property type="entry name" value="CBM21_dom"/>
</dbReference>
<proteinExistence type="predicted"/>
<evidence type="ECO:0000256" key="1">
    <source>
        <dbReference type="SAM" id="MobiDB-lite"/>
    </source>
</evidence>
<evidence type="ECO:0000313" key="4">
    <source>
        <dbReference type="Proteomes" id="UP000316759"/>
    </source>
</evidence>
<feature type="region of interest" description="Disordered" evidence="1">
    <location>
        <begin position="478"/>
        <end position="500"/>
    </location>
</feature>
<feature type="compositionally biased region" description="Polar residues" evidence="1">
    <location>
        <begin position="204"/>
        <end position="229"/>
    </location>
</feature>
<reference evidence="3 4" key="1">
    <citation type="submission" date="2019-04" db="EMBL/GenBank/DDBJ databases">
        <title>Annotation for the trematode Fasciola gigantica.</title>
        <authorList>
            <person name="Choi Y.-J."/>
        </authorList>
    </citation>
    <scope>NUCLEOTIDE SEQUENCE [LARGE SCALE GENOMIC DNA]</scope>
    <source>
        <strain evidence="3">Uganda_cow_1</strain>
    </source>
</reference>
<dbReference type="Pfam" id="PF03370">
    <property type="entry name" value="CBM_21"/>
    <property type="match status" value="1"/>
</dbReference>
<dbReference type="Proteomes" id="UP000316759">
    <property type="component" value="Unassembled WGS sequence"/>
</dbReference>
<organism evidence="3 4">
    <name type="scientific">Fasciola gigantica</name>
    <name type="common">Giant liver fluke</name>
    <dbReference type="NCBI Taxonomy" id="46835"/>
    <lineage>
        <taxon>Eukaryota</taxon>
        <taxon>Metazoa</taxon>
        <taxon>Spiralia</taxon>
        <taxon>Lophotrochozoa</taxon>
        <taxon>Platyhelminthes</taxon>
        <taxon>Trematoda</taxon>
        <taxon>Digenea</taxon>
        <taxon>Plagiorchiida</taxon>
        <taxon>Echinostomata</taxon>
        <taxon>Echinostomatoidea</taxon>
        <taxon>Fasciolidae</taxon>
        <taxon>Fasciola</taxon>
    </lineage>
</organism>
<feature type="region of interest" description="Disordered" evidence="1">
    <location>
        <begin position="204"/>
        <end position="265"/>
    </location>
</feature>
<dbReference type="STRING" id="46835.A0A504YPQ0"/>
<evidence type="ECO:0000259" key="2">
    <source>
        <dbReference type="Pfam" id="PF03370"/>
    </source>
</evidence>
<gene>
    <name evidence="3" type="ORF">FGIG_07593</name>
</gene>
<dbReference type="AlphaFoldDB" id="A0A504YPQ0"/>
<feature type="compositionally biased region" description="Polar residues" evidence="1">
    <location>
        <begin position="241"/>
        <end position="258"/>
    </location>
</feature>
<evidence type="ECO:0000313" key="3">
    <source>
        <dbReference type="EMBL" id="TPP59897.1"/>
    </source>
</evidence>
<feature type="domain" description="CBM21" evidence="2">
    <location>
        <begin position="616"/>
        <end position="700"/>
    </location>
</feature>
<dbReference type="OrthoDB" id="1881at2759"/>
<sequence length="709" mass="79858">MCGRHRLAVNSNNGYLLAQMNSESTLPNENACLHSADSSDVLNRNETPDRHQGWHTEFHESNQTKRRTRQATDYVVRTSFLRDASKAKSTDGNRVNLVLRFRSLLSRRAQQQKLHAVTLQSPNKLLVPSRRAHRHKTREERRQGSDSGCHSPTPLNPAVISVDSFEDCVKNSFRLKRSNSDTCLSRPHIHSHAIFVTIPNTGIQSSGSAASGTSPVSNQPDASLGQHNSGGLPCVSEAAELTQSDTEESTSMVNSQNHRPSHVRRRSSLSTGNICCLYALRCLPSIEYLNNPSSPVLARRRSLPAPSLKPFPHYDGDRTNGILRQSHTPFALAAMRHHPCYQDMTCNLRNWIRETLDMEGSSESTLNEDVDGTVSATANIHDSSEWNRRVRFADEATASSSATTLNSLSASSSARSLSSLILTPNMRSPVGSLSSLDRGNTCSNRRTNLSAKLASLHPLPRRLVKKFSQMSTSRSVATVGKSSAFAHSRQTDSPTKKLGKSENVEKNKFAVHGIWRRRNKRHRERKTTPLITVNLIKDYSEPPEVPEHVLKELEVDVEEFFWQPMFVNPEELPQFNQNLFKQRLHLGRLWSLSLSSVNVEVCVVVSHTLEDDQSPQVRLRYTLNGWRNYSESCVLTKMHTVKRTLPHCDPFWVEIHSGRIQLQPDDVDSANWKPEKLEFAVVARRNGSEWWDNNNRENYICHQHQTGST</sequence>
<accession>A0A504YPQ0</accession>
<dbReference type="InterPro" id="IPR038175">
    <property type="entry name" value="CBM21_dom_sf"/>
</dbReference>